<protein>
    <submittedName>
        <fullName evidence="1">Uncharacterized protein</fullName>
    </submittedName>
</protein>
<accession>A0A177CV01</accession>
<organism evidence="1 2">
    <name type="scientific">Paraphaeosphaeria sporulosa</name>
    <dbReference type="NCBI Taxonomy" id="1460663"/>
    <lineage>
        <taxon>Eukaryota</taxon>
        <taxon>Fungi</taxon>
        <taxon>Dikarya</taxon>
        <taxon>Ascomycota</taxon>
        <taxon>Pezizomycotina</taxon>
        <taxon>Dothideomycetes</taxon>
        <taxon>Pleosporomycetidae</taxon>
        <taxon>Pleosporales</taxon>
        <taxon>Massarineae</taxon>
        <taxon>Didymosphaeriaceae</taxon>
        <taxon>Paraphaeosphaeria</taxon>
    </lineage>
</organism>
<reference evidence="1 2" key="1">
    <citation type="submission" date="2016-05" db="EMBL/GenBank/DDBJ databases">
        <title>Comparative analysis of secretome profiles of manganese(II)-oxidizing ascomycete fungi.</title>
        <authorList>
            <consortium name="DOE Joint Genome Institute"/>
            <person name="Zeiner C.A."/>
            <person name="Purvine S.O."/>
            <person name="Zink E.M."/>
            <person name="Wu S."/>
            <person name="Pasa-Tolic L."/>
            <person name="Chaput D.L."/>
            <person name="Haridas S."/>
            <person name="Grigoriev I.V."/>
            <person name="Santelli C.M."/>
            <person name="Hansel C.M."/>
        </authorList>
    </citation>
    <scope>NUCLEOTIDE SEQUENCE [LARGE SCALE GENOMIC DNA]</scope>
    <source>
        <strain evidence="1 2">AP3s5-JAC2a</strain>
    </source>
</reference>
<evidence type="ECO:0000313" key="1">
    <source>
        <dbReference type="EMBL" id="OAG10617.1"/>
    </source>
</evidence>
<dbReference type="Proteomes" id="UP000077069">
    <property type="component" value="Unassembled WGS sequence"/>
</dbReference>
<proteinExistence type="predicted"/>
<sequence>MRPSRRARLGTAPSLTALSFHHHHAQSRAPRCHNIRPSPVDSSWRAWHPAQQLTAAHCPLDMQRATSLKRCNATRSFPTPVPVPVSHLKLSPPFKHGLADRPCPPTQTHMSLLLTRLVTSAAHARRPKPFSPPAAV</sequence>
<gene>
    <name evidence="1" type="ORF">CC84DRAFT_490849</name>
</gene>
<evidence type="ECO:0000313" key="2">
    <source>
        <dbReference type="Proteomes" id="UP000077069"/>
    </source>
</evidence>
<name>A0A177CV01_9PLEO</name>
<dbReference type="GeneID" id="28769976"/>
<dbReference type="RefSeq" id="XP_018040982.1">
    <property type="nucleotide sequence ID" value="XM_018186490.1"/>
</dbReference>
<dbReference type="InParanoid" id="A0A177CV01"/>
<dbReference type="EMBL" id="KV441549">
    <property type="protein sequence ID" value="OAG10617.1"/>
    <property type="molecule type" value="Genomic_DNA"/>
</dbReference>
<keyword evidence="2" id="KW-1185">Reference proteome</keyword>
<dbReference type="AlphaFoldDB" id="A0A177CV01"/>